<name>A0A2W6A5R2_9BACT</name>
<dbReference type="EMBL" id="QHBU01000143">
    <property type="protein sequence ID" value="PZR80678.1"/>
    <property type="molecule type" value="Genomic_DNA"/>
</dbReference>
<proteinExistence type="predicted"/>
<gene>
    <name evidence="1" type="ORF">DLM65_07540</name>
</gene>
<reference evidence="1 2" key="1">
    <citation type="journal article" date="2017" name="Nature">
        <title>Atmospheric trace gases support primary production in Antarctic desert surface soil.</title>
        <authorList>
            <person name="Ji M."/>
            <person name="Greening C."/>
            <person name="Vanwonterghem I."/>
            <person name="Carere C.R."/>
            <person name="Bay S.K."/>
            <person name="Steen J.A."/>
            <person name="Montgomery K."/>
            <person name="Lines T."/>
            <person name="Beardall J."/>
            <person name="van Dorst J."/>
            <person name="Snape I."/>
            <person name="Stott M.B."/>
            <person name="Hugenholtz P."/>
            <person name="Ferrari B.C."/>
        </authorList>
    </citation>
    <scope>NUCLEOTIDE SEQUENCE [LARGE SCALE GENOMIC DNA]</scope>
    <source>
        <strain evidence="1">RRmetagenome_bin12</strain>
    </source>
</reference>
<accession>A0A2W6A5R2</accession>
<protein>
    <submittedName>
        <fullName evidence="1">Uncharacterized protein</fullName>
    </submittedName>
</protein>
<comment type="caution">
    <text evidence="1">The sequence shown here is derived from an EMBL/GenBank/DDBJ whole genome shotgun (WGS) entry which is preliminary data.</text>
</comment>
<dbReference type="AlphaFoldDB" id="A0A2W6A5R2"/>
<evidence type="ECO:0000313" key="2">
    <source>
        <dbReference type="Proteomes" id="UP000248724"/>
    </source>
</evidence>
<feature type="non-terminal residue" evidence="1">
    <location>
        <position position="64"/>
    </location>
</feature>
<sequence>METNEPLLAGAAFLAAVVVTLVDDRNAVTYASLAAALGLAPSVASLYGADGALILCAAAVAAAV</sequence>
<evidence type="ECO:0000313" key="1">
    <source>
        <dbReference type="EMBL" id="PZR80678.1"/>
    </source>
</evidence>
<dbReference type="Proteomes" id="UP000248724">
    <property type="component" value="Unassembled WGS sequence"/>
</dbReference>
<organism evidence="1 2">
    <name type="scientific">Candidatus Aeolococcus gillhamiae</name>
    <dbReference type="NCBI Taxonomy" id="3127015"/>
    <lineage>
        <taxon>Bacteria</taxon>
        <taxon>Bacillati</taxon>
        <taxon>Candidatus Dormiibacterota</taxon>
        <taxon>Candidatus Dormibacteria</taxon>
        <taxon>Candidatus Aeolococcales</taxon>
        <taxon>Candidatus Aeolococcaceae</taxon>
        <taxon>Candidatus Aeolococcus</taxon>
    </lineage>
</organism>